<comment type="caution">
    <text evidence="1">The sequence shown here is derived from an EMBL/GenBank/DDBJ whole genome shotgun (WGS) entry which is preliminary data.</text>
</comment>
<evidence type="ECO:0000313" key="2">
    <source>
        <dbReference type="Proteomes" id="UP000823485"/>
    </source>
</evidence>
<accession>A0ABS2R5W5</accession>
<dbReference type="EMBL" id="JAFBFH010000004">
    <property type="protein sequence ID" value="MBM7714016.1"/>
    <property type="molecule type" value="Genomic_DNA"/>
</dbReference>
<sequence length="136" mass="15606">MEIGQIVKAFKKTGTYIGEITAINPDTYTVRIMAVLKHPIQGDLHNPRQADVPFFPGRKALAYREQTNVPANMVRPFEGPVPNYKKSLLESVQKLYDELSAKPEDPYCSRSLEMLYESMKDYELMYSIEFPALRKS</sequence>
<dbReference type="GO" id="GO:0016301">
    <property type="term" value="F:kinase activity"/>
    <property type="evidence" value="ECO:0007669"/>
    <property type="project" value="UniProtKB-KW"/>
</dbReference>
<keyword evidence="1" id="KW-0418">Kinase</keyword>
<evidence type="ECO:0000313" key="1">
    <source>
        <dbReference type="EMBL" id="MBM7714016.1"/>
    </source>
</evidence>
<keyword evidence="1" id="KW-0808">Transferase</keyword>
<protein>
    <submittedName>
        <fullName evidence="1">Kinase-associated protein B</fullName>
    </submittedName>
</protein>
<dbReference type="Proteomes" id="UP000823485">
    <property type="component" value="Unassembled WGS sequence"/>
</dbReference>
<dbReference type="InterPro" id="IPR038080">
    <property type="entry name" value="KapB_sf"/>
</dbReference>
<reference evidence="1 2" key="1">
    <citation type="submission" date="2021-01" db="EMBL/GenBank/DDBJ databases">
        <title>Genomic Encyclopedia of Type Strains, Phase IV (KMG-IV): sequencing the most valuable type-strain genomes for metagenomic binning, comparative biology and taxonomic classification.</title>
        <authorList>
            <person name="Goeker M."/>
        </authorList>
    </citation>
    <scope>NUCLEOTIDE SEQUENCE [LARGE SCALE GENOMIC DNA]</scope>
    <source>
        <strain evidence="1 2">DSM 105453</strain>
    </source>
</reference>
<organism evidence="1 2">
    <name type="scientific">Siminovitchia thermophila</name>
    <dbReference type="NCBI Taxonomy" id="1245522"/>
    <lineage>
        <taxon>Bacteria</taxon>
        <taxon>Bacillati</taxon>
        <taxon>Bacillota</taxon>
        <taxon>Bacilli</taxon>
        <taxon>Bacillales</taxon>
        <taxon>Bacillaceae</taxon>
        <taxon>Siminovitchia</taxon>
    </lineage>
</organism>
<dbReference type="SMART" id="SM01298">
    <property type="entry name" value="KapB"/>
    <property type="match status" value="1"/>
</dbReference>
<dbReference type="Pfam" id="PF08810">
    <property type="entry name" value="KapB"/>
    <property type="match status" value="1"/>
</dbReference>
<gene>
    <name evidence="1" type="ORF">JOC94_000986</name>
</gene>
<dbReference type="SUPFAM" id="SSF141251">
    <property type="entry name" value="Kinase-associated protein B-like"/>
    <property type="match status" value="1"/>
</dbReference>
<name>A0ABS2R5W5_9BACI</name>
<dbReference type="InterPro" id="IPR014916">
    <property type="entry name" value="KapB"/>
</dbReference>
<keyword evidence="2" id="KW-1185">Reference proteome</keyword>
<dbReference type="Gene3D" id="2.30.30.430">
    <property type="entry name" value="Kinase associated protein B domain"/>
    <property type="match status" value="1"/>
</dbReference>
<proteinExistence type="predicted"/>
<dbReference type="RefSeq" id="WP_077111155.1">
    <property type="nucleotide sequence ID" value="NZ_JAFBFH010000004.1"/>
</dbReference>